<feature type="compositionally biased region" description="Basic and acidic residues" evidence="1">
    <location>
        <begin position="115"/>
        <end position="141"/>
    </location>
</feature>
<feature type="domain" description="DUF4296" evidence="2">
    <location>
        <begin position="27"/>
        <end position="108"/>
    </location>
</feature>
<evidence type="ECO:0000313" key="4">
    <source>
        <dbReference type="Proteomes" id="UP001259492"/>
    </source>
</evidence>
<proteinExistence type="predicted"/>
<gene>
    <name evidence="3" type="ORF">RM697_13500</name>
</gene>
<keyword evidence="4" id="KW-1185">Reference proteome</keyword>
<protein>
    <submittedName>
        <fullName evidence="3">DUF4296 domain-containing protein</fullName>
    </submittedName>
</protein>
<dbReference type="RefSeq" id="WP_311428433.1">
    <property type="nucleotide sequence ID" value="NZ_JAVRIA010000012.1"/>
</dbReference>
<reference evidence="3 4" key="1">
    <citation type="submission" date="2023-09" db="EMBL/GenBank/DDBJ databases">
        <authorList>
            <person name="Rey-Velasco X."/>
        </authorList>
    </citation>
    <scope>NUCLEOTIDE SEQUENCE [LARGE SCALE GENOMIC DNA]</scope>
    <source>
        <strain evidence="3 4">W332</strain>
    </source>
</reference>
<dbReference type="EMBL" id="JAVRIA010000012">
    <property type="protein sequence ID" value="MDT0559670.1"/>
    <property type="molecule type" value="Genomic_DNA"/>
</dbReference>
<name>A0ABU2YNC5_9FLAO</name>
<dbReference type="Proteomes" id="UP001259492">
    <property type="component" value="Unassembled WGS sequence"/>
</dbReference>
<feature type="compositionally biased region" description="Basic residues" evidence="1">
    <location>
        <begin position="144"/>
        <end position="154"/>
    </location>
</feature>
<accession>A0ABU2YNC5</accession>
<dbReference type="Pfam" id="PF14129">
    <property type="entry name" value="DUF4296"/>
    <property type="match status" value="1"/>
</dbReference>
<comment type="caution">
    <text evidence="3">The sequence shown here is derived from an EMBL/GenBank/DDBJ whole genome shotgun (WGS) entry which is preliminary data.</text>
</comment>
<dbReference type="InterPro" id="IPR025381">
    <property type="entry name" value="DUF4296"/>
</dbReference>
<sequence length="154" mass="18155">MIKKFFIIVSFGIISLSCTETEKPVKPENLIPIDQMEAILYDSFILNATKASNKKTLERNGIFPQDYLFKKHNIDSTQFTESNAYYATDIELYQQIIDRVKLKLQQEKNGYTEALKQEDERRRKKQDSIKEARKKRIDSLRKVNNSRKNKEKTT</sequence>
<evidence type="ECO:0000313" key="3">
    <source>
        <dbReference type="EMBL" id="MDT0559670.1"/>
    </source>
</evidence>
<organism evidence="3 4">
    <name type="scientific">Microcosmobacter mediterraneus</name>
    <dbReference type="NCBI Taxonomy" id="3075607"/>
    <lineage>
        <taxon>Bacteria</taxon>
        <taxon>Pseudomonadati</taxon>
        <taxon>Bacteroidota</taxon>
        <taxon>Flavobacteriia</taxon>
        <taxon>Flavobacteriales</taxon>
        <taxon>Flavobacteriaceae</taxon>
        <taxon>Microcosmobacter</taxon>
    </lineage>
</organism>
<evidence type="ECO:0000256" key="1">
    <source>
        <dbReference type="SAM" id="MobiDB-lite"/>
    </source>
</evidence>
<dbReference type="PROSITE" id="PS51257">
    <property type="entry name" value="PROKAR_LIPOPROTEIN"/>
    <property type="match status" value="1"/>
</dbReference>
<evidence type="ECO:0000259" key="2">
    <source>
        <dbReference type="Pfam" id="PF14129"/>
    </source>
</evidence>
<feature type="region of interest" description="Disordered" evidence="1">
    <location>
        <begin position="111"/>
        <end position="154"/>
    </location>
</feature>